<feature type="region of interest" description="Disordered" evidence="1">
    <location>
        <begin position="42"/>
        <end position="75"/>
    </location>
</feature>
<keyword evidence="2" id="KW-0472">Membrane</keyword>
<evidence type="ECO:0000313" key="4">
    <source>
        <dbReference type="Proteomes" id="UP000054549"/>
    </source>
</evidence>
<dbReference type="InParanoid" id="A0A0C2WF42"/>
<proteinExistence type="predicted"/>
<protein>
    <submittedName>
        <fullName evidence="3">Uncharacterized protein</fullName>
    </submittedName>
</protein>
<evidence type="ECO:0000313" key="3">
    <source>
        <dbReference type="EMBL" id="KIL55221.1"/>
    </source>
</evidence>
<organism evidence="3 4">
    <name type="scientific">Amanita muscaria (strain Koide BX008)</name>
    <dbReference type="NCBI Taxonomy" id="946122"/>
    <lineage>
        <taxon>Eukaryota</taxon>
        <taxon>Fungi</taxon>
        <taxon>Dikarya</taxon>
        <taxon>Basidiomycota</taxon>
        <taxon>Agaricomycotina</taxon>
        <taxon>Agaricomycetes</taxon>
        <taxon>Agaricomycetidae</taxon>
        <taxon>Agaricales</taxon>
        <taxon>Pluteineae</taxon>
        <taxon>Amanitaceae</taxon>
        <taxon>Amanita</taxon>
    </lineage>
</organism>
<keyword evidence="4" id="KW-1185">Reference proteome</keyword>
<evidence type="ECO:0000256" key="1">
    <source>
        <dbReference type="SAM" id="MobiDB-lite"/>
    </source>
</evidence>
<dbReference type="HOGENOM" id="CLU_364447_0_0_1"/>
<dbReference type="EMBL" id="KN818547">
    <property type="protein sequence ID" value="KIL55221.1"/>
    <property type="molecule type" value="Genomic_DNA"/>
</dbReference>
<gene>
    <name evidence="3" type="ORF">M378DRAFT_18134</name>
</gene>
<name>A0A0C2WF42_AMAMK</name>
<reference evidence="3 4" key="1">
    <citation type="submission" date="2014-04" db="EMBL/GenBank/DDBJ databases">
        <title>Evolutionary Origins and Diversification of the Mycorrhizal Mutualists.</title>
        <authorList>
            <consortium name="DOE Joint Genome Institute"/>
            <consortium name="Mycorrhizal Genomics Consortium"/>
            <person name="Kohler A."/>
            <person name="Kuo A."/>
            <person name="Nagy L.G."/>
            <person name="Floudas D."/>
            <person name="Copeland A."/>
            <person name="Barry K.W."/>
            <person name="Cichocki N."/>
            <person name="Veneault-Fourrey C."/>
            <person name="LaButti K."/>
            <person name="Lindquist E.A."/>
            <person name="Lipzen A."/>
            <person name="Lundell T."/>
            <person name="Morin E."/>
            <person name="Murat C."/>
            <person name="Riley R."/>
            <person name="Ohm R."/>
            <person name="Sun H."/>
            <person name="Tunlid A."/>
            <person name="Henrissat B."/>
            <person name="Grigoriev I.V."/>
            <person name="Hibbett D.S."/>
            <person name="Martin F."/>
        </authorList>
    </citation>
    <scope>NUCLEOTIDE SEQUENCE [LARGE SCALE GENOMIC DNA]</scope>
    <source>
        <strain evidence="3 4">Koide BX008</strain>
    </source>
</reference>
<accession>A0A0C2WF42</accession>
<keyword evidence="2" id="KW-1133">Transmembrane helix</keyword>
<dbReference type="AlphaFoldDB" id="A0A0C2WF42"/>
<sequence length="766" mass="87720">MNNAQNLMNAIHSEAQNVATGVLNGSEADAAAILTMMRTRTPSATVEDVEEHPAESDEPQPTPPIGSMQFTSPAMTPEDWDRAHEIHMNQAGFTIDGKPLPCPHKRSYYKSIVDAAKVFQNKGDLEDLDMETIPATLFPLSGGGLADFAISASTLLEFDDETLKKVLDKCLEAHTTFLIPLPIEVTETQQKTAWSLASKQFMENGQDRRKTFEDYRLPPPSRRDLFDKTSGIQEQYEEFKTGQMFERVYTALTLFSDYQFAFTYCRILVNRYYDIAFHAAQTLVNAMHLHPDYCQVQAYACFVYDLAARLIQQKGDKYFEEVARMVTSGLYFQPTTKILPKVDHGGIPQPAPRNPQSAKLGDILEGLRFYGMQLTEDSEKISLDAAYNIVAYGNQLISKLDEMKDFNMDYVRTCIQIIEHGNLLHGIDTPTSIPENWPVVPPHTFELQGTPYRLGPGNAQMSYPDDERTIWTKECLICGRDHFTNEHEIASIQDVLACSLPQESLFALDFILMCFTQQKMEIRSLEVVLVDRELLHTLLPPKLWSQKKGELFLFELFQDRANRFIPLIFQHVPMSRFELLKKQSESPGQEEHQFNPSACDKLPMKLLTEQYPEEQLHHLAPCLLESTYHCAPNTPEGSQQFRPHQAHQEPRLHHIQRIQMEQDLHLEEEDQEELEVEYKITNVLAQFDPQEEHVLTHLKDSMMLITTPKDMMITSTIDASQMKQSMGEFVLVRISFMSITDNLFSLRCLPSFFLLSSFLSTFYFYV</sequence>
<keyword evidence="2" id="KW-0812">Transmembrane</keyword>
<dbReference type="Proteomes" id="UP000054549">
    <property type="component" value="Unassembled WGS sequence"/>
</dbReference>
<feature type="transmembrane region" description="Helical" evidence="2">
    <location>
        <begin position="744"/>
        <end position="765"/>
    </location>
</feature>
<evidence type="ECO:0000256" key="2">
    <source>
        <dbReference type="SAM" id="Phobius"/>
    </source>
</evidence>